<organism evidence="2 3">
    <name type="scientific">Cohaesibacter marisflavi</name>
    <dbReference type="NCBI Taxonomy" id="655353"/>
    <lineage>
        <taxon>Bacteria</taxon>
        <taxon>Pseudomonadati</taxon>
        <taxon>Pseudomonadota</taxon>
        <taxon>Alphaproteobacteria</taxon>
        <taxon>Hyphomicrobiales</taxon>
        <taxon>Cohaesibacteraceae</taxon>
    </lineage>
</organism>
<protein>
    <submittedName>
        <fullName evidence="2">Alpha-D-ribose 1-methylphosphonate 5-triphosphate synthase subunit PhnG</fullName>
    </submittedName>
</protein>
<name>A0A1I5A9C0_9HYPH</name>
<dbReference type="Proteomes" id="UP000199236">
    <property type="component" value="Unassembled WGS sequence"/>
</dbReference>
<dbReference type="GO" id="GO:0019634">
    <property type="term" value="P:organic phosphonate metabolic process"/>
    <property type="evidence" value="ECO:0007669"/>
    <property type="project" value="InterPro"/>
</dbReference>
<dbReference type="EMBL" id="FOVR01000001">
    <property type="protein sequence ID" value="SFN58749.1"/>
    <property type="molecule type" value="Genomic_DNA"/>
</dbReference>
<evidence type="ECO:0000256" key="1">
    <source>
        <dbReference type="SAM" id="MobiDB-lite"/>
    </source>
</evidence>
<proteinExistence type="predicted"/>
<dbReference type="OrthoDB" id="530475at2"/>
<dbReference type="InterPro" id="IPR009609">
    <property type="entry name" value="Phosphonate_metab_PhnG"/>
</dbReference>
<dbReference type="RefSeq" id="WP_090068935.1">
    <property type="nucleotide sequence ID" value="NZ_FOVR01000001.1"/>
</dbReference>
<dbReference type="NCBIfam" id="TIGR03293">
    <property type="entry name" value="PhnG_redo"/>
    <property type="match status" value="1"/>
</dbReference>
<accession>A0A1I5A9C0</accession>
<sequence>MQHTQSSQAEAAYAEKAQSNEKAREALSPQQKARQERMSVLAHAQMAELIRLWKTLELDPGCELLRGPETGLVALRGRIGGGGAPFNFGEATMTRATVRMENGAIGHALMLGRDHGKAKLAAVIDAMASDPEMEVRIEMSILAPLKKLATDKDKGRAAQTQATRVNFFTMVRGDD</sequence>
<evidence type="ECO:0000313" key="3">
    <source>
        <dbReference type="Proteomes" id="UP000199236"/>
    </source>
</evidence>
<keyword evidence="3" id="KW-1185">Reference proteome</keyword>
<gene>
    <name evidence="2" type="ORF">SAMN04488056_101391</name>
</gene>
<dbReference type="GO" id="GO:0015716">
    <property type="term" value="P:organic phosphonate transport"/>
    <property type="evidence" value="ECO:0007669"/>
    <property type="project" value="InterPro"/>
</dbReference>
<reference evidence="2 3" key="1">
    <citation type="submission" date="2016-10" db="EMBL/GenBank/DDBJ databases">
        <authorList>
            <person name="de Groot N.N."/>
        </authorList>
    </citation>
    <scope>NUCLEOTIDE SEQUENCE [LARGE SCALE GENOMIC DNA]</scope>
    <source>
        <strain evidence="2 3">CGMCC 1.9157</strain>
    </source>
</reference>
<dbReference type="STRING" id="655353.SAMN04488056_101391"/>
<feature type="region of interest" description="Disordered" evidence="1">
    <location>
        <begin position="1"/>
        <end position="34"/>
    </location>
</feature>
<dbReference type="AlphaFoldDB" id="A0A1I5A9C0"/>
<evidence type="ECO:0000313" key="2">
    <source>
        <dbReference type="EMBL" id="SFN58749.1"/>
    </source>
</evidence>
<dbReference type="Pfam" id="PF06754">
    <property type="entry name" value="PhnG"/>
    <property type="match status" value="1"/>
</dbReference>